<name>K0TMT1_THAOC</name>
<proteinExistence type="predicted"/>
<sequence>NIAGVKLSQCRLEWANLATDNESCGKRSLNSDNMKICGACVRELPDGSYSEEQRARRQSIRRCEECVAAGNQLVLMKKGRTRPEEDDCPICQLPLPLDMMESSFRMCCMKRVCNGCTLATRKRGMRDCPFCRAPTPDESQALVMIRKRIDRGDPMAICNLGAKYCFGLYGLEKNVTRGLELYERAAELGVKEAHYNLGVMYAEGKDVEKDTAKAVRHYEAAAMCGDVSARYNLGCKEGKAGNTAIALQHWMISAKLGHDHSLNGIKKLFLAGLATKDDYASALRGHQSAIKELSSPDRDEAKALGCDMINHM</sequence>
<dbReference type="InterPro" id="IPR006597">
    <property type="entry name" value="Sel1-like"/>
</dbReference>
<dbReference type="InterPro" id="IPR052945">
    <property type="entry name" value="Mitotic_Regulator"/>
</dbReference>
<gene>
    <name evidence="1" type="ORF">THAOC_05459</name>
</gene>
<evidence type="ECO:0000313" key="2">
    <source>
        <dbReference type="Proteomes" id="UP000266841"/>
    </source>
</evidence>
<dbReference type="Proteomes" id="UP000266841">
    <property type="component" value="Unassembled WGS sequence"/>
</dbReference>
<reference evidence="1 2" key="1">
    <citation type="journal article" date="2012" name="Genome Biol.">
        <title>Genome and low-iron response of an oceanic diatom adapted to chronic iron limitation.</title>
        <authorList>
            <person name="Lommer M."/>
            <person name="Specht M."/>
            <person name="Roy A.S."/>
            <person name="Kraemer L."/>
            <person name="Andreson R."/>
            <person name="Gutowska M.A."/>
            <person name="Wolf J."/>
            <person name="Bergner S.V."/>
            <person name="Schilhabel M.B."/>
            <person name="Klostermeier U.C."/>
            <person name="Beiko R.G."/>
            <person name="Rosenstiel P."/>
            <person name="Hippler M."/>
            <person name="Laroche J."/>
        </authorList>
    </citation>
    <scope>NUCLEOTIDE SEQUENCE [LARGE SCALE GENOMIC DNA]</scope>
    <source>
        <strain evidence="1 2">CCMP1005</strain>
    </source>
</reference>
<comment type="caution">
    <text evidence="1">The sequence shown here is derived from an EMBL/GenBank/DDBJ whole genome shotgun (WGS) entry which is preliminary data.</text>
</comment>
<dbReference type="EMBL" id="AGNL01005037">
    <property type="protein sequence ID" value="EJK72957.1"/>
    <property type="molecule type" value="Genomic_DNA"/>
</dbReference>
<accession>K0TMT1</accession>
<dbReference type="Pfam" id="PF08238">
    <property type="entry name" value="Sel1"/>
    <property type="match status" value="2"/>
</dbReference>
<dbReference type="SUPFAM" id="SSF81901">
    <property type="entry name" value="HCP-like"/>
    <property type="match status" value="1"/>
</dbReference>
<dbReference type="Gene3D" id="1.25.40.10">
    <property type="entry name" value="Tetratricopeptide repeat domain"/>
    <property type="match status" value="1"/>
</dbReference>
<dbReference type="SMART" id="SM00671">
    <property type="entry name" value="SEL1"/>
    <property type="match status" value="3"/>
</dbReference>
<evidence type="ECO:0000313" key="1">
    <source>
        <dbReference type="EMBL" id="EJK72957.1"/>
    </source>
</evidence>
<evidence type="ECO:0008006" key="3">
    <source>
        <dbReference type="Google" id="ProtNLM"/>
    </source>
</evidence>
<protein>
    <recommendedName>
        <fullName evidence="3">RING-type domain-containing protein</fullName>
    </recommendedName>
</protein>
<dbReference type="AlphaFoldDB" id="K0TMT1"/>
<organism evidence="1 2">
    <name type="scientific">Thalassiosira oceanica</name>
    <name type="common">Marine diatom</name>
    <dbReference type="NCBI Taxonomy" id="159749"/>
    <lineage>
        <taxon>Eukaryota</taxon>
        <taxon>Sar</taxon>
        <taxon>Stramenopiles</taxon>
        <taxon>Ochrophyta</taxon>
        <taxon>Bacillariophyta</taxon>
        <taxon>Coscinodiscophyceae</taxon>
        <taxon>Thalassiosirophycidae</taxon>
        <taxon>Thalassiosirales</taxon>
        <taxon>Thalassiosiraceae</taxon>
        <taxon>Thalassiosira</taxon>
    </lineage>
</organism>
<dbReference type="InterPro" id="IPR011990">
    <property type="entry name" value="TPR-like_helical_dom_sf"/>
</dbReference>
<keyword evidence="2" id="KW-1185">Reference proteome</keyword>
<dbReference type="SUPFAM" id="SSF57850">
    <property type="entry name" value="RING/U-box"/>
    <property type="match status" value="1"/>
</dbReference>
<dbReference type="PANTHER" id="PTHR43628">
    <property type="entry name" value="ACTIVATOR OF C KINASE PROTEIN 1-RELATED"/>
    <property type="match status" value="1"/>
</dbReference>
<dbReference type="eggNOG" id="KOG1550">
    <property type="taxonomic scope" value="Eukaryota"/>
</dbReference>
<dbReference type="OrthoDB" id="27934at2759"/>
<dbReference type="PANTHER" id="PTHR43628:SF1">
    <property type="entry name" value="CHITIN SYNTHASE REGULATORY FACTOR 2-RELATED"/>
    <property type="match status" value="1"/>
</dbReference>
<feature type="non-terminal residue" evidence="1">
    <location>
        <position position="1"/>
    </location>
</feature>